<keyword evidence="1" id="KW-1133">Transmembrane helix</keyword>
<evidence type="ECO:0000313" key="2">
    <source>
        <dbReference type="EMBL" id="AQS53600.1"/>
    </source>
</evidence>
<feature type="transmembrane region" description="Helical" evidence="1">
    <location>
        <begin position="6"/>
        <end position="26"/>
    </location>
</feature>
<proteinExistence type="predicted"/>
<dbReference type="OrthoDB" id="6443639at2"/>
<protein>
    <submittedName>
        <fullName evidence="2">Uncharacterized protein</fullName>
    </submittedName>
</protein>
<gene>
    <name evidence="2" type="ORF">BW727_101233</name>
</gene>
<keyword evidence="1" id="KW-0472">Membrane</keyword>
<dbReference type="RefSeq" id="WP_062468850.1">
    <property type="nucleotide sequence ID" value="NZ_BBYN01000009.1"/>
</dbReference>
<evidence type="ECO:0000256" key="1">
    <source>
        <dbReference type="SAM" id="Phobius"/>
    </source>
</evidence>
<reference evidence="2 3" key="1">
    <citation type="journal article" date="2014" name="Int. J. Syst. Evol. Microbiol.">
        <title>Jeotgalibaca dankookensis gen. nov., sp. nov., a member of the family Carnobacteriaceae, isolated from seujeot (Korean traditional food).</title>
        <authorList>
            <person name="Lee D.G."/>
            <person name="Trujillo M.E."/>
            <person name="Kang H."/>
            <person name="Ahn T.Y."/>
        </authorList>
    </citation>
    <scope>NUCLEOTIDE SEQUENCE [LARGE SCALE GENOMIC DNA]</scope>
    <source>
        <strain evidence="2 3">EX-07</strain>
    </source>
</reference>
<dbReference type="KEGG" id="jda:BW727_101233"/>
<accession>A0A1S6IQ56</accession>
<keyword evidence="3" id="KW-1185">Reference proteome</keyword>
<dbReference type="STRING" id="708126.BW727_101233"/>
<dbReference type="EMBL" id="CP019728">
    <property type="protein sequence ID" value="AQS53600.1"/>
    <property type="molecule type" value="Genomic_DNA"/>
</dbReference>
<organism evidence="2 3">
    <name type="scientific">Jeotgalibaca dankookensis</name>
    <dbReference type="NCBI Taxonomy" id="708126"/>
    <lineage>
        <taxon>Bacteria</taxon>
        <taxon>Bacillati</taxon>
        <taxon>Bacillota</taxon>
        <taxon>Bacilli</taxon>
        <taxon>Lactobacillales</taxon>
        <taxon>Carnobacteriaceae</taxon>
        <taxon>Jeotgalibaca</taxon>
    </lineage>
</organism>
<dbReference type="AlphaFoldDB" id="A0A1S6IQ56"/>
<evidence type="ECO:0000313" key="3">
    <source>
        <dbReference type="Proteomes" id="UP000188993"/>
    </source>
</evidence>
<name>A0A1S6IQ56_9LACT</name>
<keyword evidence="1" id="KW-0812">Transmembrane</keyword>
<dbReference type="Proteomes" id="UP000188993">
    <property type="component" value="Chromosome"/>
</dbReference>
<sequence>MKKKTTIGFIIASVLLLLIVFFVSDWNTPYKKQSRGLQEILATGIEEPQTGADLFPFEYDRVHVAGEYQSLDNLSDESGISMEILEQFQGKDTYEVLRGPLTRILFVKDQEAVAYLFGEPYKMGFLLDLEPGIYPKEEIDSRLYDIKEKREFDSEGNQKEYLLYRRVDKSLP</sequence>